<name>A0A5C5WVY4_9BACT</name>
<comment type="caution">
    <text evidence="11">The sequence shown here is derived from an EMBL/GenBank/DDBJ whole genome shotgun (WGS) entry which is preliminary data.</text>
</comment>
<evidence type="ECO:0000256" key="1">
    <source>
        <dbReference type="ARBA" id="ARBA00004141"/>
    </source>
</evidence>
<dbReference type="InterPro" id="IPR017472">
    <property type="entry name" value="Undecaprenyl-P_galact_Ptfrase"/>
</dbReference>
<evidence type="ECO:0000256" key="6">
    <source>
        <dbReference type="ARBA" id="ARBA00022692"/>
    </source>
</evidence>
<accession>A0A5C5WVY4</accession>
<dbReference type="InterPro" id="IPR017475">
    <property type="entry name" value="EPS_sugar_tfrase"/>
</dbReference>
<feature type="transmembrane region" description="Helical" evidence="9">
    <location>
        <begin position="100"/>
        <end position="123"/>
    </location>
</feature>
<organism evidence="11 12">
    <name type="scientific">Rubripirellula amarantea</name>
    <dbReference type="NCBI Taxonomy" id="2527999"/>
    <lineage>
        <taxon>Bacteria</taxon>
        <taxon>Pseudomonadati</taxon>
        <taxon>Planctomycetota</taxon>
        <taxon>Planctomycetia</taxon>
        <taxon>Pirellulales</taxon>
        <taxon>Pirellulaceae</taxon>
        <taxon>Rubripirellula</taxon>
    </lineage>
</organism>
<reference evidence="11 12" key="1">
    <citation type="submission" date="2019-02" db="EMBL/GenBank/DDBJ databases">
        <title>Deep-cultivation of Planctomycetes and their phenomic and genomic characterization uncovers novel biology.</title>
        <authorList>
            <person name="Wiegand S."/>
            <person name="Jogler M."/>
            <person name="Boedeker C."/>
            <person name="Pinto D."/>
            <person name="Vollmers J."/>
            <person name="Rivas-Marin E."/>
            <person name="Kohn T."/>
            <person name="Peeters S.H."/>
            <person name="Heuer A."/>
            <person name="Rast P."/>
            <person name="Oberbeckmann S."/>
            <person name="Bunk B."/>
            <person name="Jeske O."/>
            <person name="Meyerdierks A."/>
            <person name="Storesund J.E."/>
            <person name="Kallscheuer N."/>
            <person name="Luecker S."/>
            <person name="Lage O.M."/>
            <person name="Pohl T."/>
            <person name="Merkel B.J."/>
            <person name="Hornburger P."/>
            <person name="Mueller R.-W."/>
            <person name="Bruemmer F."/>
            <person name="Labrenz M."/>
            <person name="Spormann A.M."/>
            <person name="Op Den Camp H."/>
            <person name="Overmann J."/>
            <person name="Amann R."/>
            <person name="Jetten M.S.M."/>
            <person name="Mascher T."/>
            <person name="Medema M.H."/>
            <person name="Devos D.P."/>
            <person name="Kaster A.-K."/>
            <person name="Ovreas L."/>
            <person name="Rohde M."/>
            <person name="Galperin M.Y."/>
            <person name="Jogler C."/>
        </authorList>
    </citation>
    <scope>NUCLEOTIDE SEQUENCE [LARGE SCALE GENOMIC DNA]</scope>
    <source>
        <strain evidence="11 12">Pla22</strain>
    </source>
</reference>
<dbReference type="NCBIfam" id="TIGR03022">
    <property type="entry name" value="WbaP_sugtrans"/>
    <property type="match status" value="1"/>
</dbReference>
<keyword evidence="6 9" id="KW-0812">Transmembrane</keyword>
<dbReference type="EMBL" id="SJPI01000001">
    <property type="protein sequence ID" value="TWT54143.1"/>
    <property type="molecule type" value="Genomic_DNA"/>
</dbReference>
<keyword evidence="12" id="KW-1185">Reference proteome</keyword>
<feature type="transmembrane region" description="Helical" evidence="9">
    <location>
        <begin position="159"/>
        <end position="178"/>
    </location>
</feature>
<comment type="subcellular location">
    <subcellularLocation>
        <location evidence="2">Cell membrane</location>
    </subcellularLocation>
    <subcellularLocation>
        <location evidence="1">Membrane</location>
        <topology evidence="1">Multi-pass membrane protein</topology>
    </subcellularLocation>
</comment>
<evidence type="ECO:0000256" key="8">
    <source>
        <dbReference type="ARBA" id="ARBA00023136"/>
    </source>
</evidence>
<keyword evidence="4" id="KW-1003">Cell membrane</keyword>
<evidence type="ECO:0000259" key="10">
    <source>
        <dbReference type="Pfam" id="PF02397"/>
    </source>
</evidence>
<evidence type="ECO:0000256" key="5">
    <source>
        <dbReference type="ARBA" id="ARBA00022679"/>
    </source>
</evidence>
<dbReference type="NCBIfam" id="TIGR03025">
    <property type="entry name" value="EPS_sugtrans"/>
    <property type="match status" value="1"/>
</dbReference>
<protein>
    <submittedName>
        <fullName evidence="11">UDP-glucose:undecaprenyl-phosphate glucose-1-phosphate transferase</fullName>
        <ecNumber evidence="11">2.7.8.31</ecNumber>
    </submittedName>
</protein>
<gene>
    <name evidence="11" type="primary">wcaJ_2</name>
    <name evidence="11" type="ORF">Pla22_17780</name>
</gene>
<evidence type="ECO:0000256" key="7">
    <source>
        <dbReference type="ARBA" id="ARBA00022989"/>
    </source>
</evidence>
<dbReference type="Proteomes" id="UP000316598">
    <property type="component" value="Unassembled WGS sequence"/>
</dbReference>
<keyword evidence="8 9" id="KW-0472">Membrane</keyword>
<dbReference type="OrthoDB" id="9766874at2"/>
<dbReference type="GO" id="GO:0005886">
    <property type="term" value="C:plasma membrane"/>
    <property type="evidence" value="ECO:0007669"/>
    <property type="project" value="UniProtKB-SubCell"/>
</dbReference>
<evidence type="ECO:0000256" key="2">
    <source>
        <dbReference type="ARBA" id="ARBA00004236"/>
    </source>
</evidence>
<dbReference type="PANTHER" id="PTHR30576">
    <property type="entry name" value="COLANIC BIOSYNTHESIS UDP-GLUCOSE LIPID CARRIER TRANSFERASE"/>
    <property type="match status" value="1"/>
</dbReference>
<dbReference type="Pfam" id="PF02397">
    <property type="entry name" value="Bac_transf"/>
    <property type="match status" value="1"/>
</dbReference>
<dbReference type="RefSeq" id="WP_146514235.1">
    <property type="nucleotide sequence ID" value="NZ_SJPI01000001.1"/>
</dbReference>
<keyword evidence="7 9" id="KW-1133">Transmembrane helix</keyword>
<comment type="similarity">
    <text evidence="3">Belongs to the bacterial sugar transferase family.</text>
</comment>
<proteinExistence type="inferred from homology"/>
<dbReference type="InterPro" id="IPR003362">
    <property type="entry name" value="Bact_transf"/>
</dbReference>
<evidence type="ECO:0000313" key="12">
    <source>
        <dbReference type="Proteomes" id="UP000316598"/>
    </source>
</evidence>
<feature type="transmembrane region" description="Helical" evidence="9">
    <location>
        <begin position="135"/>
        <end position="153"/>
    </location>
</feature>
<evidence type="ECO:0000256" key="3">
    <source>
        <dbReference type="ARBA" id="ARBA00006464"/>
    </source>
</evidence>
<dbReference type="GO" id="GO:0089702">
    <property type="term" value="F:undecaprenyl-phosphate glucose phosphotransferase activity"/>
    <property type="evidence" value="ECO:0007669"/>
    <property type="project" value="UniProtKB-EC"/>
</dbReference>
<evidence type="ECO:0000256" key="4">
    <source>
        <dbReference type="ARBA" id="ARBA00022475"/>
    </source>
</evidence>
<evidence type="ECO:0000313" key="11">
    <source>
        <dbReference type="EMBL" id="TWT54143.1"/>
    </source>
</evidence>
<dbReference type="PANTHER" id="PTHR30576:SF4">
    <property type="entry name" value="UNDECAPRENYL-PHOSPHATE GALACTOSE PHOSPHOTRANSFERASE"/>
    <property type="match status" value="1"/>
</dbReference>
<dbReference type="GO" id="GO:0000271">
    <property type="term" value="P:polysaccharide biosynthetic process"/>
    <property type="evidence" value="ECO:0007669"/>
    <property type="project" value="InterPro"/>
</dbReference>
<dbReference type="EC" id="2.7.8.31" evidence="11"/>
<keyword evidence="5 11" id="KW-0808">Transferase</keyword>
<dbReference type="AlphaFoldDB" id="A0A5C5WVY4"/>
<feature type="transmembrane region" description="Helical" evidence="9">
    <location>
        <begin position="67"/>
        <end position="94"/>
    </location>
</feature>
<feature type="domain" description="Bacterial sugar transferase" evidence="10">
    <location>
        <begin position="345"/>
        <end position="537"/>
    </location>
</feature>
<sequence length="543" mass="59860">MSQIPVGVVSADVIEHFAPPAKHPLHARESVGWTKDETAIEPSRSSFAGPLPKFPVRSSQQQLLNTVIPLVIIDCLAILLSISIATTLLVAIGVPAHSRMWVQAIAVLIAYVGIGQLLGLFPGTMMSPVLEVRQLVRSSTMAFLLILLSNRLVANLSLGEAIVGLACTAVAAVVLPLARSLGRYHLGRCAWWGERGLIIGSGSRARAIYSYYRRAAGRGFRPIGVIDLQRPQSDEPGNHQAEPTDTFATSHFAATNSDVPLLGTLQDVGQLSVNYDLRWGVVAPANGEEIQMDDVMRCCSRIGNLIVLPSPLLIPSLWSHSKDCAGVLGVHITDHLRRPFARLFKLFADTIIAALALLLLSPLIALFVVLIKKNSPGPAFYGHTRIGRGGRRFKAWKLRTMVVNADRVLDDYLESNPDARHEWIEDQKLKNDPRIIPGIGGFLRKSSLDELPQLWNVLVGEMSLVGPRPIVQSEVARYGDMYSFYLRVTPGITGLWQVSGRNDTSYNQRVHLDCYYVTNWSIWLDAYIALRTVRTLLMREGAY</sequence>
<evidence type="ECO:0000256" key="9">
    <source>
        <dbReference type="SAM" id="Phobius"/>
    </source>
</evidence>
<feature type="transmembrane region" description="Helical" evidence="9">
    <location>
        <begin position="346"/>
        <end position="371"/>
    </location>
</feature>